<comment type="pathway">
    <text evidence="4">Isoprenoid biosynthesis; dimethylallyl diphosphate biosynthesis; dimethylallyl diphosphate from isopentenyl diphosphate: step 1/1.</text>
</comment>
<reference evidence="16 17" key="1">
    <citation type="submission" date="2015-07" db="EMBL/GenBank/DDBJ databases">
        <title>The genome of Melipona quadrifasciata.</title>
        <authorList>
            <person name="Pan H."/>
            <person name="Kapheim K."/>
        </authorList>
    </citation>
    <scope>NUCLEOTIDE SEQUENCE [LARGE SCALE GENOMIC DNA]</scope>
    <source>
        <strain evidence="16">0111107301</strain>
        <tissue evidence="16">Whole body</tissue>
    </source>
</reference>
<keyword evidence="9" id="KW-0152">Cholesterol biosynthesis</keyword>
<dbReference type="NCBIfam" id="TIGR02150">
    <property type="entry name" value="IPP_isom_1"/>
    <property type="match status" value="1"/>
</dbReference>
<evidence type="ECO:0000259" key="15">
    <source>
        <dbReference type="PROSITE" id="PS51462"/>
    </source>
</evidence>
<proteinExistence type="inferred from homology"/>
<dbReference type="GO" id="GO:0046872">
    <property type="term" value="F:metal ion binding"/>
    <property type="evidence" value="ECO:0007669"/>
    <property type="project" value="UniProtKB-KW"/>
</dbReference>
<keyword evidence="9" id="KW-1207">Sterol metabolism</keyword>
<evidence type="ECO:0000313" key="17">
    <source>
        <dbReference type="Proteomes" id="UP000053105"/>
    </source>
</evidence>
<dbReference type="PROSITE" id="PS51462">
    <property type="entry name" value="NUDIX"/>
    <property type="match status" value="1"/>
</dbReference>
<organism evidence="16 17">
    <name type="scientific">Melipona quadrifasciata</name>
    <dbReference type="NCBI Taxonomy" id="166423"/>
    <lineage>
        <taxon>Eukaryota</taxon>
        <taxon>Metazoa</taxon>
        <taxon>Ecdysozoa</taxon>
        <taxon>Arthropoda</taxon>
        <taxon>Hexapoda</taxon>
        <taxon>Insecta</taxon>
        <taxon>Pterygota</taxon>
        <taxon>Neoptera</taxon>
        <taxon>Endopterygota</taxon>
        <taxon>Hymenoptera</taxon>
        <taxon>Apocrita</taxon>
        <taxon>Aculeata</taxon>
        <taxon>Apoidea</taxon>
        <taxon>Anthophila</taxon>
        <taxon>Apidae</taxon>
        <taxon>Melipona</taxon>
    </lineage>
</organism>
<dbReference type="InterPro" id="IPR015797">
    <property type="entry name" value="NUDIX_hydrolase-like_dom_sf"/>
</dbReference>
<dbReference type="STRING" id="166423.A0A0M9A0G6"/>
<evidence type="ECO:0000256" key="4">
    <source>
        <dbReference type="ARBA" id="ARBA00004826"/>
    </source>
</evidence>
<dbReference type="Pfam" id="PF00293">
    <property type="entry name" value="NUDIX"/>
    <property type="match status" value="1"/>
</dbReference>
<dbReference type="PANTHER" id="PTHR10885">
    <property type="entry name" value="ISOPENTENYL-DIPHOSPHATE DELTA-ISOMERASE"/>
    <property type="match status" value="1"/>
</dbReference>
<dbReference type="InterPro" id="IPR011876">
    <property type="entry name" value="IsopentenylPP_isomerase_typ1"/>
</dbReference>
<keyword evidence="8" id="KW-0479">Metal-binding</keyword>
<comment type="function">
    <text evidence="3">Catalyzes the 1,3-allylic rearrangement of the homoallylic substrate isopentenyl (IPP) to its highly electrophilic allylic isomer, dimethylallyl diphosphate (DMAPP).</text>
</comment>
<evidence type="ECO:0000256" key="9">
    <source>
        <dbReference type="ARBA" id="ARBA00022778"/>
    </source>
</evidence>
<evidence type="ECO:0000256" key="10">
    <source>
        <dbReference type="ARBA" id="ARBA00022842"/>
    </source>
</evidence>
<evidence type="ECO:0000256" key="11">
    <source>
        <dbReference type="ARBA" id="ARBA00022955"/>
    </source>
</evidence>
<dbReference type="EC" id="5.3.3.2" evidence="6"/>
<comment type="similarity">
    <text evidence="5">Belongs to the IPP isomerase type 1 family.</text>
</comment>
<dbReference type="GO" id="GO:0005737">
    <property type="term" value="C:cytoplasm"/>
    <property type="evidence" value="ECO:0007669"/>
    <property type="project" value="TreeGrafter"/>
</dbReference>
<dbReference type="PANTHER" id="PTHR10885:SF0">
    <property type="entry name" value="ISOPENTENYL-DIPHOSPHATE DELTA-ISOMERASE"/>
    <property type="match status" value="1"/>
</dbReference>
<evidence type="ECO:0000256" key="13">
    <source>
        <dbReference type="ARBA" id="ARBA00023229"/>
    </source>
</evidence>
<keyword evidence="13" id="KW-0414">Isoprene biosynthesis</keyword>
<evidence type="ECO:0000256" key="2">
    <source>
        <dbReference type="ARBA" id="ARBA00001946"/>
    </source>
</evidence>
<evidence type="ECO:0000256" key="6">
    <source>
        <dbReference type="ARBA" id="ARBA00012057"/>
    </source>
</evidence>
<evidence type="ECO:0000256" key="5">
    <source>
        <dbReference type="ARBA" id="ARBA00007579"/>
    </source>
</evidence>
<evidence type="ECO:0000256" key="3">
    <source>
        <dbReference type="ARBA" id="ARBA00003951"/>
    </source>
</evidence>
<keyword evidence="9" id="KW-0753">Steroid metabolism</keyword>
<dbReference type="GO" id="GO:0050992">
    <property type="term" value="P:dimethylallyl diphosphate biosynthetic process"/>
    <property type="evidence" value="ECO:0007669"/>
    <property type="project" value="UniProtKB-UniPathway"/>
</dbReference>
<evidence type="ECO:0000256" key="14">
    <source>
        <dbReference type="ARBA" id="ARBA00023235"/>
    </source>
</evidence>
<dbReference type="Gene3D" id="3.90.79.10">
    <property type="entry name" value="Nucleoside Triphosphate Pyrophosphohydrolase"/>
    <property type="match status" value="1"/>
</dbReference>
<keyword evidence="17" id="KW-1185">Reference proteome</keyword>
<dbReference type="GO" id="GO:0009240">
    <property type="term" value="P:isopentenyl diphosphate biosynthetic process"/>
    <property type="evidence" value="ECO:0007669"/>
    <property type="project" value="TreeGrafter"/>
</dbReference>
<dbReference type="FunFam" id="3.90.79.10:FF:000012">
    <property type="entry name" value="Isopentenyl-diphosphate Delta-isomerase 1"/>
    <property type="match status" value="1"/>
</dbReference>
<keyword evidence="10" id="KW-0460">Magnesium</keyword>
<keyword evidence="7" id="KW-0444">Lipid biosynthesis</keyword>
<dbReference type="PIRSF" id="PIRSF018427">
    <property type="entry name" value="Isopntndiph_ism"/>
    <property type="match status" value="1"/>
</dbReference>
<dbReference type="UniPathway" id="UPA00059">
    <property type="reaction ID" value="UER00104"/>
</dbReference>
<protein>
    <recommendedName>
        <fullName evidence="6">isopentenyl-diphosphate Delta-isomerase</fullName>
        <ecNumber evidence="6">5.3.3.2</ecNumber>
    </recommendedName>
</protein>
<keyword evidence="9" id="KW-0756">Sterol biosynthesis</keyword>
<evidence type="ECO:0000256" key="1">
    <source>
        <dbReference type="ARBA" id="ARBA00000374"/>
    </source>
</evidence>
<dbReference type="SUPFAM" id="SSF55811">
    <property type="entry name" value="Nudix"/>
    <property type="match status" value="1"/>
</dbReference>
<evidence type="ECO:0000256" key="7">
    <source>
        <dbReference type="ARBA" id="ARBA00022516"/>
    </source>
</evidence>
<dbReference type="EMBL" id="KQ435778">
    <property type="protein sequence ID" value="KOX74855.1"/>
    <property type="molecule type" value="Genomic_DNA"/>
</dbReference>
<dbReference type="OrthoDB" id="510307at2759"/>
<keyword evidence="12" id="KW-0443">Lipid metabolism</keyword>
<comment type="cofactor">
    <cofactor evidence="2">
        <name>Mg(2+)</name>
        <dbReference type="ChEBI" id="CHEBI:18420"/>
    </cofactor>
</comment>
<evidence type="ECO:0000256" key="12">
    <source>
        <dbReference type="ARBA" id="ARBA00023098"/>
    </source>
</evidence>
<evidence type="ECO:0000313" key="16">
    <source>
        <dbReference type="EMBL" id="KOX74855.1"/>
    </source>
</evidence>
<dbReference type="InterPro" id="IPR000086">
    <property type="entry name" value="NUDIX_hydrolase_dom"/>
</dbReference>
<dbReference type="Proteomes" id="UP000053105">
    <property type="component" value="Unassembled WGS sequence"/>
</dbReference>
<accession>A0A0M9A0G6</accession>
<feature type="domain" description="Nudix hydrolase" evidence="15">
    <location>
        <begin position="67"/>
        <end position="215"/>
    </location>
</feature>
<dbReference type="GO" id="GO:0006695">
    <property type="term" value="P:cholesterol biosynthetic process"/>
    <property type="evidence" value="ECO:0007669"/>
    <property type="project" value="UniProtKB-KW"/>
</dbReference>
<keyword evidence="14 16" id="KW-0413">Isomerase</keyword>
<keyword evidence="9" id="KW-0153">Cholesterol metabolism</keyword>
<sequence length="244" mass="28399">MAKVIRTICATTRNFTSPMRNFATNRALPLQEAALEERCILVDELDKPLGDATKRDCHIVNSDGQVLLHRAFSVFLFNGKNELLLQKRSANKITFPNHYTNTCCSHPLFEISEETEEHEAIGIRRAARRRLNYELGIPLSELLLSDFLYLTRIHYHAVNGTWGEHEIDYVLFIQKNNITLDPNPDEISETRWVSKSEINNFVKNIDSPLSPWFKLILKNKLLLWWNNLNALEKMQDHTTIHRFI</sequence>
<comment type="catalytic activity">
    <reaction evidence="1">
        <text>isopentenyl diphosphate = dimethylallyl diphosphate</text>
        <dbReference type="Rhea" id="RHEA:23284"/>
        <dbReference type="ChEBI" id="CHEBI:57623"/>
        <dbReference type="ChEBI" id="CHEBI:128769"/>
        <dbReference type="EC" id="5.3.3.2"/>
    </reaction>
</comment>
<dbReference type="CDD" id="cd02885">
    <property type="entry name" value="NUDIX_IPP_Isomerase"/>
    <property type="match status" value="1"/>
</dbReference>
<dbReference type="AlphaFoldDB" id="A0A0M9A0G6"/>
<gene>
    <name evidence="16" type="ORF">WN51_14347</name>
</gene>
<name>A0A0M9A0G6_9HYME</name>
<keyword evidence="11" id="KW-0752">Steroid biosynthesis</keyword>
<dbReference type="GO" id="GO:0004452">
    <property type="term" value="F:isopentenyl-diphosphate delta-isomerase activity"/>
    <property type="evidence" value="ECO:0007669"/>
    <property type="project" value="UniProtKB-EC"/>
</dbReference>
<evidence type="ECO:0000256" key="8">
    <source>
        <dbReference type="ARBA" id="ARBA00022723"/>
    </source>
</evidence>